<feature type="region of interest" description="Disordered" evidence="1">
    <location>
        <begin position="99"/>
        <end position="161"/>
    </location>
</feature>
<feature type="compositionally biased region" description="Acidic residues" evidence="1">
    <location>
        <begin position="422"/>
        <end position="431"/>
    </location>
</feature>
<name>A0A1X2HZT9_9FUNG</name>
<sequence>MQTYFTCTMFCLPNSQRQEQLDDEPNAFDLTWRNYLPSTAQLCPCLPTIGRRQQQGILLDDDSNHPIDHNSIAYYNDFYQANAVRGYLDNQHDREFDDLLLTNDNRSRDTGGKSKKRSKRKKYPKRRLLQQRQQQQQQEQQLTPYYDDDYNGYDDGSMYDYQQGPTIYEVYSEAEQQDAVYLGDDQIAKMVNHYDQAGGQQQQQQLCAPRAIPFMINDDGDQHEDEHHYKEPSTSIPPPSSMIPTDDYQEDETEHAAAPTASTAALAAQAMLSEKLEDLTEKLAFIRNNMMDIGSSSSKAAAAKGSGHANDTDDQNGKDDDDTATLHTLKTLGKKNSLERLSISSDMDSIASEALLEYENTSHPPTTTTATTTSDYHNRRFSSNNYLGSDLRMPVGLDSSSLGQSRPQAHPFAYFTEQVDINGDDDDDNDDNNNNNDHRPSSDKSTSGIQGAVLNFGKKWFG</sequence>
<organism evidence="2 3">
    <name type="scientific">Absidia repens</name>
    <dbReference type="NCBI Taxonomy" id="90262"/>
    <lineage>
        <taxon>Eukaryota</taxon>
        <taxon>Fungi</taxon>
        <taxon>Fungi incertae sedis</taxon>
        <taxon>Mucoromycota</taxon>
        <taxon>Mucoromycotina</taxon>
        <taxon>Mucoromycetes</taxon>
        <taxon>Mucorales</taxon>
        <taxon>Cunninghamellaceae</taxon>
        <taxon>Absidia</taxon>
    </lineage>
</organism>
<comment type="caution">
    <text evidence="2">The sequence shown here is derived from an EMBL/GenBank/DDBJ whole genome shotgun (WGS) entry which is preliminary data.</text>
</comment>
<evidence type="ECO:0000313" key="3">
    <source>
        <dbReference type="Proteomes" id="UP000193560"/>
    </source>
</evidence>
<gene>
    <name evidence="2" type="ORF">BCR42DRAFT_456948</name>
</gene>
<protein>
    <submittedName>
        <fullName evidence="2">Uncharacterized protein</fullName>
    </submittedName>
</protein>
<keyword evidence="3" id="KW-1185">Reference proteome</keyword>
<feature type="compositionally biased region" description="Low complexity" evidence="1">
    <location>
        <begin position="297"/>
        <end position="309"/>
    </location>
</feature>
<feature type="region of interest" description="Disordered" evidence="1">
    <location>
        <begin position="417"/>
        <end position="451"/>
    </location>
</feature>
<dbReference type="OrthoDB" id="2289342at2759"/>
<feature type="region of interest" description="Disordered" evidence="1">
    <location>
        <begin position="218"/>
        <end position="260"/>
    </location>
</feature>
<dbReference type="AlphaFoldDB" id="A0A1X2HZT9"/>
<evidence type="ECO:0000256" key="1">
    <source>
        <dbReference type="SAM" id="MobiDB-lite"/>
    </source>
</evidence>
<feature type="compositionally biased region" description="Low complexity" evidence="1">
    <location>
        <begin position="130"/>
        <end position="142"/>
    </location>
</feature>
<accession>A0A1X2HZT9</accession>
<feature type="region of interest" description="Disordered" evidence="1">
    <location>
        <begin position="297"/>
        <end position="322"/>
    </location>
</feature>
<dbReference type="Proteomes" id="UP000193560">
    <property type="component" value="Unassembled WGS sequence"/>
</dbReference>
<proteinExistence type="predicted"/>
<reference evidence="2 3" key="1">
    <citation type="submission" date="2016-07" db="EMBL/GenBank/DDBJ databases">
        <title>Pervasive Adenine N6-methylation of Active Genes in Fungi.</title>
        <authorList>
            <consortium name="DOE Joint Genome Institute"/>
            <person name="Mondo S.J."/>
            <person name="Dannebaum R.O."/>
            <person name="Kuo R.C."/>
            <person name="Labutti K."/>
            <person name="Haridas S."/>
            <person name="Kuo A."/>
            <person name="Salamov A."/>
            <person name="Ahrendt S.R."/>
            <person name="Lipzen A."/>
            <person name="Sullivan W."/>
            <person name="Andreopoulos W.B."/>
            <person name="Clum A."/>
            <person name="Lindquist E."/>
            <person name="Daum C."/>
            <person name="Ramamoorthy G.K."/>
            <person name="Gryganskyi A."/>
            <person name="Culley D."/>
            <person name="Magnuson J.K."/>
            <person name="James T.Y."/>
            <person name="O'Malley M.A."/>
            <person name="Stajich J.E."/>
            <person name="Spatafora J.W."/>
            <person name="Visel A."/>
            <person name="Grigoriev I.V."/>
        </authorList>
    </citation>
    <scope>NUCLEOTIDE SEQUENCE [LARGE SCALE GENOMIC DNA]</scope>
    <source>
        <strain evidence="2 3">NRRL 1336</strain>
    </source>
</reference>
<evidence type="ECO:0000313" key="2">
    <source>
        <dbReference type="EMBL" id="ORZ05268.1"/>
    </source>
</evidence>
<feature type="region of interest" description="Disordered" evidence="1">
    <location>
        <begin position="357"/>
        <end position="377"/>
    </location>
</feature>
<feature type="compositionally biased region" description="Basic residues" evidence="1">
    <location>
        <begin position="113"/>
        <end position="129"/>
    </location>
</feature>
<dbReference type="EMBL" id="MCGE01000045">
    <property type="protein sequence ID" value="ORZ05268.1"/>
    <property type="molecule type" value="Genomic_DNA"/>
</dbReference>